<gene>
    <name evidence="2" type="ORF">E5986_06190</name>
</gene>
<name>A0A4S4G565_9ACTN</name>
<evidence type="ECO:0000313" key="3">
    <source>
        <dbReference type="Proteomes" id="UP000308978"/>
    </source>
</evidence>
<proteinExistence type="predicted"/>
<protein>
    <submittedName>
        <fullName evidence="2">Uncharacterized protein</fullName>
    </submittedName>
</protein>
<reference evidence="2 3" key="1">
    <citation type="submission" date="2019-04" db="EMBL/GenBank/DDBJ databases">
        <title>Microbes associate with the intestines of laboratory mice.</title>
        <authorList>
            <person name="Navarre W."/>
            <person name="Wong E."/>
            <person name="Huang K.C."/>
            <person name="Tropini C."/>
            <person name="Ng K."/>
            <person name="Yu B."/>
        </authorList>
    </citation>
    <scope>NUCLEOTIDE SEQUENCE [LARGE SCALE GENOMIC DNA]</scope>
    <source>
        <strain evidence="2 3">NM80_B27</strain>
    </source>
</reference>
<dbReference type="PROSITE" id="PS51257">
    <property type="entry name" value="PROKAR_LIPOPROTEIN"/>
    <property type="match status" value="1"/>
</dbReference>
<dbReference type="Proteomes" id="UP000308978">
    <property type="component" value="Unassembled WGS sequence"/>
</dbReference>
<evidence type="ECO:0000256" key="1">
    <source>
        <dbReference type="SAM" id="SignalP"/>
    </source>
</evidence>
<sequence length="200" mass="21302">MLIDHRPRVFSALLFAAASCFALSSLAWASDFPENDNLSSTEISERFHSINTTYQVGEEFNDSDADFVLRYGKKPNSIALYGSDQFNISGSGSGTTVKASGTLYHNGTIQYTYGGNVTITKTAGPTPKKLTLTVHCTSYGVVGSGGVGIIYNDGVSASKSNASTFVASPSRTYTGYMTVYSVEAWVDVTTSSGNFFTVHG</sequence>
<keyword evidence="1" id="KW-0732">Signal</keyword>
<dbReference type="EMBL" id="SSTJ01000006">
    <property type="protein sequence ID" value="THG37346.1"/>
    <property type="molecule type" value="Genomic_DNA"/>
</dbReference>
<evidence type="ECO:0000313" key="2">
    <source>
        <dbReference type="EMBL" id="THG37346.1"/>
    </source>
</evidence>
<feature type="chain" id="PRO_5020854566" evidence="1">
    <location>
        <begin position="30"/>
        <end position="200"/>
    </location>
</feature>
<feature type="signal peptide" evidence="1">
    <location>
        <begin position="1"/>
        <end position="29"/>
    </location>
</feature>
<dbReference type="AlphaFoldDB" id="A0A4S4G565"/>
<dbReference type="RefSeq" id="WP_136434265.1">
    <property type="nucleotide sequence ID" value="NZ_SSTJ01000006.1"/>
</dbReference>
<organism evidence="2 3">
    <name type="scientific">Adlercreutzia caecimuris</name>
    <dbReference type="NCBI Taxonomy" id="671266"/>
    <lineage>
        <taxon>Bacteria</taxon>
        <taxon>Bacillati</taxon>
        <taxon>Actinomycetota</taxon>
        <taxon>Coriobacteriia</taxon>
        <taxon>Eggerthellales</taxon>
        <taxon>Eggerthellaceae</taxon>
        <taxon>Adlercreutzia</taxon>
    </lineage>
</organism>
<comment type="caution">
    <text evidence="2">The sequence shown here is derived from an EMBL/GenBank/DDBJ whole genome shotgun (WGS) entry which is preliminary data.</text>
</comment>
<accession>A0A4S4G565</accession>